<feature type="region of interest" description="Disordered" evidence="5">
    <location>
        <begin position="1"/>
        <end position="124"/>
    </location>
</feature>
<evidence type="ECO:0000256" key="4">
    <source>
        <dbReference type="SAM" id="Coils"/>
    </source>
</evidence>
<feature type="compositionally biased region" description="Polar residues" evidence="5">
    <location>
        <begin position="25"/>
        <end position="37"/>
    </location>
</feature>
<keyword evidence="2" id="KW-0677">Repeat</keyword>
<feature type="coiled-coil region" evidence="4">
    <location>
        <begin position="413"/>
        <end position="474"/>
    </location>
</feature>
<feature type="compositionally biased region" description="Low complexity" evidence="5">
    <location>
        <begin position="79"/>
        <end position="91"/>
    </location>
</feature>
<proteinExistence type="predicted"/>
<sequence>MHSPSRSHLYGDKGGAKAHLDFGLSNMTEMGRTNSQEQHSRDYTRGSSPSKYQSEEHQSYLQPQTDFEDGIEYRPLPSPTRSSLRSPGPSSRAKEGHRVTFADSTMSEFFPKQEDISTPMKNEDDISSTKHLGFSYPDKLGTAFNFKNTYLTSTPVRKDAAGSERMRASTLDGKERVRSGDIDDIGQSSETRDRLKPSHNGEETSRERLLRLSSDLYITTHMADPPSSSSSLSALRKGFSDISKTYTLPSKPTLSNAHFTAKTAELCRDYKSAWNPEKSSTSNLTQMGLKRSSSLNSLISPKPSDLYSDLHREDLLSENELKKRESSPSRSETSSISDVLQQLMDLVDRYWNGSGSLLHNQRFLVPARELLTKQMTSDSAKQMFPMGDQLRGSRNSHGALEDGDSMDSIKLRLIKVMEENHFLRSKVHKLENQVARRETGGNLPLMQDDLRQKYEQLSLQVESLQQQLSKTNKLQETVIG</sequence>
<dbReference type="InterPro" id="IPR055320">
    <property type="entry name" value="CEP72-like"/>
</dbReference>
<evidence type="ECO:0000256" key="5">
    <source>
        <dbReference type="SAM" id="MobiDB-lite"/>
    </source>
</evidence>
<dbReference type="AlphaFoldDB" id="A0A2G9RSV4"/>
<feature type="compositionally biased region" description="Basic and acidic residues" evidence="5">
    <location>
        <begin position="190"/>
        <end position="206"/>
    </location>
</feature>
<keyword evidence="3 4" id="KW-0175">Coiled coil</keyword>
<dbReference type="Proteomes" id="UP000228934">
    <property type="component" value="Unassembled WGS sequence"/>
</dbReference>
<name>A0A2G9RSV4_AQUCT</name>
<organism evidence="6 7">
    <name type="scientific">Aquarana catesbeiana</name>
    <name type="common">American bullfrog</name>
    <name type="synonym">Rana catesbeiana</name>
    <dbReference type="NCBI Taxonomy" id="8400"/>
    <lineage>
        <taxon>Eukaryota</taxon>
        <taxon>Metazoa</taxon>
        <taxon>Chordata</taxon>
        <taxon>Craniata</taxon>
        <taxon>Vertebrata</taxon>
        <taxon>Euteleostomi</taxon>
        <taxon>Amphibia</taxon>
        <taxon>Batrachia</taxon>
        <taxon>Anura</taxon>
        <taxon>Neobatrachia</taxon>
        <taxon>Ranoidea</taxon>
        <taxon>Ranidae</taxon>
        <taxon>Aquarana</taxon>
    </lineage>
</organism>
<reference evidence="7" key="1">
    <citation type="journal article" date="2017" name="Nat. Commun.">
        <title>The North American bullfrog draft genome provides insight into hormonal regulation of long noncoding RNA.</title>
        <authorList>
            <person name="Hammond S.A."/>
            <person name="Warren R.L."/>
            <person name="Vandervalk B.P."/>
            <person name="Kucuk E."/>
            <person name="Khan H."/>
            <person name="Gibb E.A."/>
            <person name="Pandoh P."/>
            <person name="Kirk H."/>
            <person name="Zhao Y."/>
            <person name="Jones M."/>
            <person name="Mungall A.J."/>
            <person name="Coope R."/>
            <person name="Pleasance S."/>
            <person name="Moore R.A."/>
            <person name="Holt R.A."/>
            <person name="Round J.M."/>
            <person name="Ohora S."/>
            <person name="Walle B.V."/>
            <person name="Veldhoen N."/>
            <person name="Helbing C.C."/>
            <person name="Birol I."/>
        </authorList>
    </citation>
    <scope>NUCLEOTIDE SEQUENCE [LARGE SCALE GENOMIC DNA]</scope>
</reference>
<dbReference type="PANTHER" id="PTHR23311:SF6">
    <property type="entry name" value="LEUCINE-RICH REPEAT-CONTAINING PROTEIN 36"/>
    <property type="match status" value="1"/>
</dbReference>
<feature type="region of interest" description="Disordered" evidence="5">
    <location>
        <begin position="157"/>
        <end position="206"/>
    </location>
</feature>
<feature type="compositionally biased region" description="Basic and acidic residues" evidence="5">
    <location>
        <begin position="9"/>
        <end position="20"/>
    </location>
</feature>
<keyword evidence="1" id="KW-0433">Leucine-rich repeat</keyword>
<evidence type="ECO:0000256" key="1">
    <source>
        <dbReference type="ARBA" id="ARBA00022614"/>
    </source>
</evidence>
<protein>
    <submittedName>
        <fullName evidence="6">Uncharacterized protein</fullName>
    </submittedName>
</protein>
<dbReference type="PANTHER" id="PTHR23311">
    <property type="entry name" value="HEAT SHOCK REGULATED 2"/>
    <property type="match status" value="1"/>
</dbReference>
<evidence type="ECO:0000313" key="7">
    <source>
        <dbReference type="Proteomes" id="UP000228934"/>
    </source>
</evidence>
<feature type="compositionally biased region" description="Basic and acidic residues" evidence="5">
    <location>
        <begin position="157"/>
        <end position="181"/>
    </location>
</feature>
<evidence type="ECO:0000256" key="2">
    <source>
        <dbReference type="ARBA" id="ARBA00022737"/>
    </source>
</evidence>
<accession>A0A2G9RSV4</accession>
<keyword evidence="7" id="KW-1185">Reference proteome</keyword>
<gene>
    <name evidence="6" type="ORF">AB205_0214870</name>
</gene>
<evidence type="ECO:0000313" key="6">
    <source>
        <dbReference type="EMBL" id="PIO30311.1"/>
    </source>
</evidence>
<dbReference type="OrthoDB" id="676979at2759"/>
<dbReference type="EMBL" id="KV936887">
    <property type="protein sequence ID" value="PIO30311.1"/>
    <property type="molecule type" value="Genomic_DNA"/>
</dbReference>
<feature type="compositionally biased region" description="Basic and acidic residues" evidence="5">
    <location>
        <begin position="111"/>
        <end position="124"/>
    </location>
</feature>
<evidence type="ECO:0000256" key="3">
    <source>
        <dbReference type="ARBA" id="ARBA00023054"/>
    </source>
</evidence>